<evidence type="ECO:0000313" key="2">
    <source>
        <dbReference type="Proteomes" id="UP000278807"/>
    </source>
</evidence>
<reference evidence="1 2" key="2">
    <citation type="submission" date="2018-11" db="EMBL/GenBank/DDBJ databases">
        <authorList>
            <consortium name="Pathogen Informatics"/>
        </authorList>
    </citation>
    <scope>NUCLEOTIDE SEQUENCE [LARGE SCALE GENOMIC DNA]</scope>
</reference>
<keyword evidence="2" id="KW-1185">Reference proteome</keyword>
<dbReference type="EMBL" id="UZAE01001928">
    <property type="protein sequence ID" value="VDN99208.1"/>
    <property type="molecule type" value="Genomic_DNA"/>
</dbReference>
<proteinExistence type="predicted"/>
<accession>A0A0R3T8G2</accession>
<dbReference type="Proteomes" id="UP000278807">
    <property type="component" value="Unassembled WGS sequence"/>
</dbReference>
<evidence type="ECO:0000313" key="3">
    <source>
        <dbReference type="WBParaSite" id="HNAJ_0000335001-mRNA-1"/>
    </source>
</evidence>
<name>A0A0R3T8G2_RODNA</name>
<dbReference type="AlphaFoldDB" id="A0A0R3T8G2"/>
<dbReference type="WBParaSite" id="HNAJ_0000335001-mRNA-1">
    <property type="protein sequence ID" value="HNAJ_0000335001-mRNA-1"/>
    <property type="gene ID" value="HNAJ_0000335001"/>
</dbReference>
<organism evidence="3">
    <name type="scientific">Rodentolepis nana</name>
    <name type="common">Dwarf tapeworm</name>
    <name type="synonym">Hymenolepis nana</name>
    <dbReference type="NCBI Taxonomy" id="102285"/>
    <lineage>
        <taxon>Eukaryota</taxon>
        <taxon>Metazoa</taxon>
        <taxon>Spiralia</taxon>
        <taxon>Lophotrochozoa</taxon>
        <taxon>Platyhelminthes</taxon>
        <taxon>Cestoda</taxon>
        <taxon>Eucestoda</taxon>
        <taxon>Cyclophyllidea</taxon>
        <taxon>Hymenolepididae</taxon>
        <taxon>Rodentolepis</taxon>
    </lineage>
</organism>
<gene>
    <name evidence="1" type="ORF">HNAJ_LOCUS3349</name>
</gene>
<evidence type="ECO:0000313" key="1">
    <source>
        <dbReference type="EMBL" id="VDN99208.1"/>
    </source>
</evidence>
<protein>
    <submittedName>
        <fullName evidence="1 3">Uncharacterized protein</fullName>
    </submittedName>
</protein>
<sequence length="178" mass="19839">MAYFYFDYIRPIHEEGDKAKLAPFINGLRFCTSDRLIGYSVIESHQEEGALRRGSQRIISPPPSIPTNYTQGVKFLDLAKHVSPIIVGLNGKHPDLSIPPGNTNEPITSDLTCRKKRDSNPIAVSVINREDGVLPRPTTFYNDQTIEHSDGEAKLLLRTRLSLASKVNVENVSSSKLH</sequence>
<reference evidence="3" key="1">
    <citation type="submission" date="2017-02" db="UniProtKB">
        <authorList>
            <consortium name="WormBaseParasite"/>
        </authorList>
    </citation>
    <scope>IDENTIFICATION</scope>
</reference>